<reference evidence="3 4" key="1">
    <citation type="submission" date="2018-06" db="EMBL/GenBank/DDBJ databases">
        <authorList>
            <consortium name="Pathogen Informatics"/>
            <person name="Doyle S."/>
        </authorList>
    </citation>
    <scope>NUCLEOTIDE SEQUENCE [LARGE SCALE GENOMIC DNA]</scope>
    <source>
        <strain evidence="3 4">NCTC13645</strain>
    </source>
</reference>
<dbReference type="Pfam" id="PF00478">
    <property type="entry name" value="IMPDH"/>
    <property type="match status" value="1"/>
</dbReference>
<evidence type="ECO:0000259" key="2">
    <source>
        <dbReference type="Pfam" id="PF00478"/>
    </source>
</evidence>
<dbReference type="PANTHER" id="PTHR11911">
    <property type="entry name" value="INOSINE-5-MONOPHOSPHATE DEHYDROGENASE RELATED"/>
    <property type="match status" value="1"/>
</dbReference>
<dbReference type="InterPro" id="IPR013785">
    <property type="entry name" value="Aldolase_TIM"/>
</dbReference>
<gene>
    <name evidence="3" type="primary">guaB_1</name>
    <name evidence="3" type="ORF">NCTC13645_02621</name>
</gene>
<dbReference type="EMBL" id="UHIV01000007">
    <property type="protein sequence ID" value="SUP61464.1"/>
    <property type="molecule type" value="Genomic_DNA"/>
</dbReference>
<accession>A0A380P9D6</accession>
<dbReference type="PANTHER" id="PTHR11911:SF111">
    <property type="entry name" value="INOSINE-5'-MONOPHOSPHATE DEHYDROGENASE"/>
    <property type="match status" value="1"/>
</dbReference>
<dbReference type="SMART" id="SM01240">
    <property type="entry name" value="IMPDH"/>
    <property type="match status" value="1"/>
</dbReference>
<dbReference type="InterPro" id="IPR001093">
    <property type="entry name" value="IMP_DH_GMPRt"/>
</dbReference>
<proteinExistence type="inferred from homology"/>
<keyword evidence="3" id="KW-0560">Oxidoreductase</keyword>
<dbReference type="GO" id="GO:0003938">
    <property type="term" value="F:IMP dehydrogenase activity"/>
    <property type="evidence" value="ECO:0007669"/>
    <property type="project" value="UniProtKB-EC"/>
</dbReference>
<dbReference type="GO" id="GO:0006183">
    <property type="term" value="P:GTP biosynthetic process"/>
    <property type="evidence" value="ECO:0007669"/>
    <property type="project" value="TreeGrafter"/>
</dbReference>
<evidence type="ECO:0000256" key="1">
    <source>
        <dbReference type="ARBA" id="ARBA00005502"/>
    </source>
</evidence>
<dbReference type="AlphaFoldDB" id="A0A380P9D6"/>
<evidence type="ECO:0000313" key="3">
    <source>
        <dbReference type="EMBL" id="SUP61464.1"/>
    </source>
</evidence>
<comment type="similarity">
    <text evidence="1">Belongs to the IMPDH/GMPR family.</text>
</comment>
<name>A0A380P9D6_WEIVI</name>
<dbReference type="Gene3D" id="3.20.20.70">
    <property type="entry name" value="Aldolase class I"/>
    <property type="match status" value="1"/>
</dbReference>
<organism evidence="3 4">
    <name type="scientific">Weissella viridescens</name>
    <name type="common">Lactobacillus viridescens</name>
    <dbReference type="NCBI Taxonomy" id="1629"/>
    <lineage>
        <taxon>Bacteria</taxon>
        <taxon>Bacillati</taxon>
        <taxon>Bacillota</taxon>
        <taxon>Bacilli</taxon>
        <taxon>Lactobacillales</taxon>
        <taxon>Lactobacillaceae</taxon>
        <taxon>Weissella</taxon>
    </lineage>
</organism>
<evidence type="ECO:0000313" key="4">
    <source>
        <dbReference type="Proteomes" id="UP000254621"/>
    </source>
</evidence>
<dbReference type="EC" id="1.1.1.205" evidence="3"/>
<feature type="domain" description="IMP dehydrogenase/GMP reductase" evidence="2">
    <location>
        <begin position="2"/>
        <end position="80"/>
    </location>
</feature>
<sequence>MDLSVELTPSLKLNIPVLSAAMDTVTESRLAIRMAQLGGLGVVHKNMLIEQQAAEVAKVKKADVDYGNFPQAATDVDGHLW</sequence>
<protein>
    <submittedName>
        <fullName evidence="3">Inosine-5'-monophosphate dehydrogenase</fullName>
        <ecNumber evidence="3">1.1.1.205</ecNumber>
    </submittedName>
</protein>
<dbReference type="SUPFAM" id="SSF51412">
    <property type="entry name" value="Inosine monophosphate dehydrogenase (IMPDH)"/>
    <property type="match status" value="1"/>
</dbReference>
<dbReference type="Proteomes" id="UP000254621">
    <property type="component" value="Unassembled WGS sequence"/>
</dbReference>
<dbReference type="InterPro" id="IPR005990">
    <property type="entry name" value="IMP_DH"/>
</dbReference>